<dbReference type="AlphaFoldDB" id="A0A2B5I5J1"/>
<feature type="transmembrane region" description="Helical" evidence="1">
    <location>
        <begin position="12"/>
        <end position="33"/>
    </location>
</feature>
<comment type="caution">
    <text evidence="2">The sequence shown here is derived from an EMBL/GenBank/DDBJ whole genome shotgun (WGS) entry which is preliminary data.</text>
</comment>
<proteinExistence type="predicted"/>
<evidence type="ECO:0000256" key="1">
    <source>
        <dbReference type="SAM" id="Phobius"/>
    </source>
</evidence>
<sequence length="148" mass="17190">MNFEWISIDTNWLGFWGGVLGGFISGGLTYLGVRKTIKNERKSFFTNRIWEEKKDVLKKLMEHRIWLVTGDKTGENYLEFMKALNSLLIVFSDSPGILVKLVVFHDYVNVKCNGNANELLIELFKAMYEDLDLEFDEKLKDVLLIAFK</sequence>
<gene>
    <name evidence="2" type="ORF">COL66_28795</name>
</gene>
<keyword evidence="1" id="KW-0472">Membrane</keyword>
<organism evidence="2 3">
    <name type="scientific">Bacillus wiedmannii</name>
    <dbReference type="NCBI Taxonomy" id="1890302"/>
    <lineage>
        <taxon>Bacteria</taxon>
        <taxon>Bacillati</taxon>
        <taxon>Bacillota</taxon>
        <taxon>Bacilli</taxon>
        <taxon>Bacillales</taxon>
        <taxon>Bacillaceae</taxon>
        <taxon>Bacillus</taxon>
        <taxon>Bacillus cereus group</taxon>
    </lineage>
</organism>
<evidence type="ECO:0000313" key="2">
    <source>
        <dbReference type="EMBL" id="PFZ20111.1"/>
    </source>
</evidence>
<keyword evidence="1" id="KW-1133">Transmembrane helix</keyword>
<dbReference type="EMBL" id="NVGE01000072">
    <property type="protein sequence ID" value="PFZ20111.1"/>
    <property type="molecule type" value="Genomic_DNA"/>
</dbReference>
<dbReference type="RefSeq" id="WP_098069365.1">
    <property type="nucleotide sequence ID" value="NZ_NUDN01000063.1"/>
</dbReference>
<evidence type="ECO:0000313" key="3">
    <source>
        <dbReference type="Proteomes" id="UP000223311"/>
    </source>
</evidence>
<protein>
    <submittedName>
        <fullName evidence="2">Uncharacterized protein</fullName>
    </submittedName>
</protein>
<keyword evidence="1" id="KW-0812">Transmembrane</keyword>
<name>A0A2B5I5J1_9BACI</name>
<dbReference type="Proteomes" id="UP000223311">
    <property type="component" value="Unassembled WGS sequence"/>
</dbReference>
<reference evidence="2 3" key="1">
    <citation type="submission" date="2017-09" db="EMBL/GenBank/DDBJ databases">
        <title>Large-scale bioinformatics analysis of Bacillus genomes uncovers conserved roles of natural products in bacterial physiology.</title>
        <authorList>
            <consortium name="Agbiome Team Llc"/>
            <person name="Bleich R.M."/>
            <person name="Grubbs K.J."/>
            <person name="Santa Maria K.C."/>
            <person name="Allen S.E."/>
            <person name="Farag S."/>
            <person name="Shank E.A."/>
            <person name="Bowers A."/>
        </authorList>
    </citation>
    <scope>NUCLEOTIDE SEQUENCE [LARGE SCALE GENOMIC DNA]</scope>
    <source>
        <strain evidence="2 3">AFS080080</strain>
    </source>
</reference>
<accession>A0A2B5I5J1</accession>